<dbReference type="AlphaFoldDB" id="A0A6C0ICH4"/>
<dbReference type="PANTHER" id="PTHR11929:SF194">
    <property type="entry name" value="ALPHA-(1,3)-FUCOSYLTRANSFERASE 10"/>
    <property type="match status" value="1"/>
</dbReference>
<reference evidence="5" key="1">
    <citation type="journal article" date="2020" name="Nature">
        <title>Giant virus diversity and host interactions through global metagenomics.</title>
        <authorList>
            <person name="Schulz F."/>
            <person name="Roux S."/>
            <person name="Paez-Espino D."/>
            <person name="Jungbluth S."/>
            <person name="Walsh D.A."/>
            <person name="Denef V.J."/>
            <person name="McMahon K.D."/>
            <person name="Konstantinidis K.T."/>
            <person name="Eloe-Fadrosh E.A."/>
            <person name="Kyrpides N.C."/>
            <person name="Woyke T."/>
        </authorList>
    </citation>
    <scope>NUCLEOTIDE SEQUENCE</scope>
    <source>
        <strain evidence="5">GVMAG-M-3300023184-62</strain>
    </source>
</reference>
<keyword evidence="3" id="KW-0808">Transferase</keyword>
<proteinExistence type="inferred from homology"/>
<accession>A0A6C0ICH4</accession>
<protein>
    <recommendedName>
        <fullName evidence="4">Fucosyltransferase C-terminal domain-containing protein</fullName>
    </recommendedName>
</protein>
<evidence type="ECO:0000313" key="5">
    <source>
        <dbReference type="EMBL" id="QHT90105.1"/>
    </source>
</evidence>
<keyword evidence="2" id="KW-0328">Glycosyltransferase</keyword>
<dbReference type="Gene3D" id="3.40.50.11660">
    <property type="entry name" value="Glycosyl transferase family 10, C-terminal domain"/>
    <property type="match status" value="1"/>
</dbReference>
<name>A0A6C0ICH4_9ZZZZ</name>
<dbReference type="EMBL" id="MN740152">
    <property type="protein sequence ID" value="QHT90105.1"/>
    <property type="molecule type" value="Genomic_DNA"/>
</dbReference>
<sequence>MKVFTINDIDWTCQLLSKVFCEDITLGTMEESEILFETVNDHMEYVYMKKWKYTGLISYEPYHHKHTPYDFILCGNLEQGPPSKLIPFYQTDRFTNFGKDIPTFSKGLPIPPKFACALVGNPMSIERNKIMQMLLQLGLLHSWGKLFNNMSPTGEGFNGDKNSLISQYKFYICFENSSHDAYLSEKILDALNNNVIPVYYGCKNIHKYFNMRRILVLEDNTEEAYVNLIRRMINISQNEELYREIISEPIFNESGPMNSMDSMASMIRTQLGLSGT</sequence>
<dbReference type="GO" id="GO:0008417">
    <property type="term" value="F:fucosyltransferase activity"/>
    <property type="evidence" value="ECO:0007669"/>
    <property type="project" value="InterPro"/>
</dbReference>
<evidence type="ECO:0000256" key="1">
    <source>
        <dbReference type="ARBA" id="ARBA00008919"/>
    </source>
</evidence>
<comment type="similarity">
    <text evidence="1">Belongs to the glycosyltransferase 10 family.</text>
</comment>
<organism evidence="5">
    <name type="scientific">viral metagenome</name>
    <dbReference type="NCBI Taxonomy" id="1070528"/>
    <lineage>
        <taxon>unclassified sequences</taxon>
        <taxon>metagenomes</taxon>
        <taxon>organismal metagenomes</taxon>
    </lineage>
</organism>
<dbReference type="Pfam" id="PF00852">
    <property type="entry name" value="Glyco_transf_10"/>
    <property type="match status" value="1"/>
</dbReference>
<dbReference type="InterPro" id="IPR055270">
    <property type="entry name" value="Glyco_tran_10_C"/>
</dbReference>
<evidence type="ECO:0000256" key="3">
    <source>
        <dbReference type="ARBA" id="ARBA00022679"/>
    </source>
</evidence>
<evidence type="ECO:0000259" key="4">
    <source>
        <dbReference type="Pfam" id="PF00852"/>
    </source>
</evidence>
<dbReference type="GO" id="GO:0016020">
    <property type="term" value="C:membrane"/>
    <property type="evidence" value="ECO:0007669"/>
    <property type="project" value="InterPro"/>
</dbReference>
<dbReference type="SUPFAM" id="SSF53756">
    <property type="entry name" value="UDP-Glycosyltransferase/glycogen phosphorylase"/>
    <property type="match status" value="1"/>
</dbReference>
<dbReference type="InterPro" id="IPR038577">
    <property type="entry name" value="GT10-like_C_sf"/>
</dbReference>
<dbReference type="InterPro" id="IPR001503">
    <property type="entry name" value="Glyco_trans_10"/>
</dbReference>
<evidence type="ECO:0000256" key="2">
    <source>
        <dbReference type="ARBA" id="ARBA00022676"/>
    </source>
</evidence>
<dbReference type="PANTHER" id="PTHR11929">
    <property type="entry name" value="ALPHA- 1,3 -FUCOSYLTRANSFERASE"/>
    <property type="match status" value="1"/>
</dbReference>
<feature type="domain" description="Fucosyltransferase C-terminal" evidence="4">
    <location>
        <begin position="116"/>
        <end position="244"/>
    </location>
</feature>